<dbReference type="Pfam" id="PF07730">
    <property type="entry name" value="HisKA_3"/>
    <property type="match status" value="1"/>
</dbReference>
<dbReference type="Gene3D" id="3.30.565.10">
    <property type="entry name" value="Histidine kinase-like ATPase, C-terminal domain"/>
    <property type="match status" value="1"/>
</dbReference>
<name>A0A3Q9G546_9ACTO</name>
<gene>
    <name evidence="11" type="ORF">EJ997_09890</name>
</gene>
<dbReference type="GO" id="GO:0000155">
    <property type="term" value="F:phosphorelay sensor kinase activity"/>
    <property type="evidence" value="ECO:0007669"/>
    <property type="project" value="InterPro"/>
</dbReference>
<evidence type="ECO:0000256" key="3">
    <source>
        <dbReference type="ARBA" id="ARBA00022553"/>
    </source>
</evidence>
<reference evidence="11 12" key="1">
    <citation type="submission" date="2018-12" db="EMBL/GenBank/DDBJ databases">
        <title>Complete genome sequence of Flaviflexus sp. H23T48.</title>
        <authorList>
            <person name="Bae J.-W."/>
            <person name="Lee J.-Y."/>
        </authorList>
    </citation>
    <scope>NUCLEOTIDE SEQUENCE [LARGE SCALE GENOMIC DNA]</scope>
    <source>
        <strain evidence="11 12">H23T48</strain>
    </source>
</reference>
<dbReference type="KEGG" id="flh:EJ997_09890"/>
<evidence type="ECO:0000313" key="11">
    <source>
        <dbReference type="EMBL" id="AZQ77599.1"/>
    </source>
</evidence>
<evidence type="ECO:0000256" key="2">
    <source>
        <dbReference type="ARBA" id="ARBA00012438"/>
    </source>
</evidence>
<keyword evidence="4" id="KW-0808">Transferase</keyword>
<evidence type="ECO:0000256" key="9">
    <source>
        <dbReference type="SAM" id="Phobius"/>
    </source>
</evidence>
<evidence type="ECO:0000259" key="10">
    <source>
        <dbReference type="Pfam" id="PF07730"/>
    </source>
</evidence>
<keyword evidence="12" id="KW-1185">Reference proteome</keyword>
<evidence type="ECO:0000256" key="5">
    <source>
        <dbReference type="ARBA" id="ARBA00022741"/>
    </source>
</evidence>
<dbReference type="CDD" id="cd16917">
    <property type="entry name" value="HATPase_UhpB-NarQ-NarX-like"/>
    <property type="match status" value="1"/>
</dbReference>
<feature type="transmembrane region" description="Helical" evidence="9">
    <location>
        <begin position="29"/>
        <end position="46"/>
    </location>
</feature>
<feature type="domain" description="Signal transduction histidine kinase subgroup 3 dimerisation and phosphoacceptor" evidence="10">
    <location>
        <begin position="82"/>
        <end position="148"/>
    </location>
</feature>
<keyword evidence="7" id="KW-0067">ATP-binding</keyword>
<dbReference type="InterPro" id="IPR011712">
    <property type="entry name" value="Sig_transdc_His_kin_sub3_dim/P"/>
</dbReference>
<comment type="catalytic activity">
    <reaction evidence="1">
        <text>ATP + protein L-histidine = ADP + protein N-phospho-L-histidine.</text>
        <dbReference type="EC" id="2.7.13.3"/>
    </reaction>
</comment>
<keyword evidence="9" id="KW-0812">Transmembrane</keyword>
<dbReference type="OrthoDB" id="4198152at2"/>
<dbReference type="GO" id="GO:0005524">
    <property type="term" value="F:ATP binding"/>
    <property type="evidence" value="ECO:0007669"/>
    <property type="project" value="UniProtKB-KW"/>
</dbReference>
<dbReference type="EMBL" id="CP034593">
    <property type="protein sequence ID" value="AZQ77599.1"/>
    <property type="molecule type" value="Genomic_DNA"/>
</dbReference>
<accession>A0A3Q9G546</accession>
<dbReference type="SUPFAM" id="SSF55874">
    <property type="entry name" value="ATPase domain of HSP90 chaperone/DNA topoisomerase II/histidine kinase"/>
    <property type="match status" value="1"/>
</dbReference>
<protein>
    <recommendedName>
        <fullName evidence="2">histidine kinase</fullName>
        <ecNumber evidence="2">2.7.13.3</ecNumber>
    </recommendedName>
</protein>
<dbReference type="PANTHER" id="PTHR24421">
    <property type="entry name" value="NITRATE/NITRITE SENSOR PROTEIN NARX-RELATED"/>
    <property type="match status" value="1"/>
</dbReference>
<keyword evidence="3" id="KW-0597">Phosphoprotein</keyword>
<evidence type="ECO:0000313" key="12">
    <source>
        <dbReference type="Proteomes" id="UP000280344"/>
    </source>
</evidence>
<dbReference type="Gene3D" id="1.20.5.1930">
    <property type="match status" value="1"/>
</dbReference>
<dbReference type="InterPro" id="IPR050482">
    <property type="entry name" value="Sensor_HK_TwoCompSys"/>
</dbReference>
<evidence type="ECO:0000256" key="8">
    <source>
        <dbReference type="ARBA" id="ARBA00023012"/>
    </source>
</evidence>
<dbReference type="PANTHER" id="PTHR24421:SF10">
    <property type="entry name" value="NITRATE_NITRITE SENSOR PROTEIN NARQ"/>
    <property type="match status" value="1"/>
</dbReference>
<evidence type="ECO:0000256" key="1">
    <source>
        <dbReference type="ARBA" id="ARBA00000085"/>
    </source>
</evidence>
<keyword evidence="5" id="KW-0547">Nucleotide-binding</keyword>
<evidence type="ECO:0000256" key="7">
    <source>
        <dbReference type="ARBA" id="ARBA00022840"/>
    </source>
</evidence>
<dbReference type="GO" id="GO:0046983">
    <property type="term" value="F:protein dimerization activity"/>
    <property type="evidence" value="ECO:0007669"/>
    <property type="project" value="InterPro"/>
</dbReference>
<organism evidence="11 12">
    <name type="scientific">Flaviflexus ciconiae</name>
    <dbReference type="NCBI Taxonomy" id="2496867"/>
    <lineage>
        <taxon>Bacteria</taxon>
        <taxon>Bacillati</taxon>
        <taxon>Actinomycetota</taxon>
        <taxon>Actinomycetes</taxon>
        <taxon>Actinomycetales</taxon>
        <taxon>Actinomycetaceae</taxon>
        <taxon>Flaviflexus</taxon>
    </lineage>
</organism>
<dbReference type="GO" id="GO:0016020">
    <property type="term" value="C:membrane"/>
    <property type="evidence" value="ECO:0007669"/>
    <property type="project" value="InterPro"/>
</dbReference>
<keyword evidence="9" id="KW-0472">Membrane</keyword>
<keyword evidence="6 11" id="KW-0418">Kinase</keyword>
<evidence type="ECO:0000256" key="4">
    <source>
        <dbReference type="ARBA" id="ARBA00022679"/>
    </source>
</evidence>
<dbReference type="RefSeq" id="WP_126704402.1">
    <property type="nucleotide sequence ID" value="NZ_CP034593.1"/>
</dbReference>
<dbReference type="Proteomes" id="UP000280344">
    <property type="component" value="Chromosome"/>
</dbReference>
<dbReference type="EC" id="2.7.13.3" evidence="2"/>
<sequence length="276" mass="29305">MSPKALNVVIGLAVLGIVAAQLQLEGPRAVVLTAFTVILILGLQLTRTRQADGGENVPGNYAENLAELRRSRREIVGAFEIERRRIERDLHDGAQQYLVAANMKMGEASLSLDPNTVEGRLISAAQDDAALAIKALRETVHGIHPQVLTDMGLEAAVRDLARRFDQVEVRCPHPLPSLPQGITASGYFFVSEALTNAAKYGGPAAILLIADESLHITVTDMGQGGAVITPGRGLSGMKERLAAFGGTLELSSPKGGPTELRATMPLLLNVGESGYL</sequence>
<keyword evidence="8" id="KW-0902">Two-component regulatory system</keyword>
<proteinExistence type="predicted"/>
<keyword evidence="9" id="KW-1133">Transmembrane helix</keyword>
<dbReference type="AlphaFoldDB" id="A0A3Q9G546"/>
<evidence type="ECO:0000256" key="6">
    <source>
        <dbReference type="ARBA" id="ARBA00022777"/>
    </source>
</evidence>
<dbReference type="InterPro" id="IPR036890">
    <property type="entry name" value="HATPase_C_sf"/>
</dbReference>